<feature type="domain" description="Response regulatory" evidence="2">
    <location>
        <begin position="5"/>
        <end position="131"/>
    </location>
</feature>
<dbReference type="PROSITE" id="PS51833">
    <property type="entry name" value="HDOD"/>
    <property type="match status" value="1"/>
</dbReference>
<feature type="domain" description="HDOD" evidence="3">
    <location>
        <begin position="170"/>
        <end position="360"/>
    </location>
</feature>
<sequence>MSNLKSLVVDDDFVCRSKMSAILGTFGTAVQAENGNSALSRFVAALKADVPFDFVTLDIDMPDMRGLDVLSELRALERRYGIEEKARAHIVMVTSYSDRNEVIKAIKSGCNDYLLKPFTGPAIKEKLAQFGLLVEPMADADPAQAAAAVITPQQALKISMERLKKGELDLPRQSDTYNALKSLMAKGADISQIAELLKTDIVVTAKLIKLANSSYYRGLRPCKSLTDAINRLGLKVTEQQVNAICMTPSFDMACEQAKQSAKLSWQQSISTAYCCEQVASACAMPFALDPFTIGLVHNTGKLLILRLFDELRQQNPITESELLELEKSFEDYQGLFGASVLKSWGFPIGYQQLAKQQQGLKYIDKGLAASPELHLLHVAQRLCIAVGQGDMESGAESLSQLPFCQQHGLSAQVLFELMGSLVESLPELRRVYCED</sequence>
<dbReference type="Pfam" id="PF00072">
    <property type="entry name" value="Response_reg"/>
    <property type="match status" value="1"/>
</dbReference>
<gene>
    <name evidence="4" type="ORF">EXY25_12300</name>
</gene>
<keyword evidence="1" id="KW-0597">Phosphoprotein</keyword>
<dbReference type="InterPro" id="IPR011006">
    <property type="entry name" value="CheY-like_superfamily"/>
</dbReference>
<dbReference type="SMART" id="SM00448">
    <property type="entry name" value="REC"/>
    <property type="match status" value="1"/>
</dbReference>
<dbReference type="InterPro" id="IPR001789">
    <property type="entry name" value="Sig_transdc_resp-reg_receiver"/>
</dbReference>
<feature type="modified residue" description="4-aspartylphosphate" evidence="1">
    <location>
        <position position="58"/>
    </location>
</feature>
<accession>A0ABY1WND5</accession>
<evidence type="ECO:0000256" key="1">
    <source>
        <dbReference type="PROSITE-ProRule" id="PRU00169"/>
    </source>
</evidence>
<dbReference type="EMBL" id="SHLY01000004">
    <property type="protein sequence ID" value="TAA44987.1"/>
    <property type="molecule type" value="Genomic_DNA"/>
</dbReference>
<dbReference type="CDD" id="cd00156">
    <property type="entry name" value="REC"/>
    <property type="match status" value="1"/>
</dbReference>
<dbReference type="RefSeq" id="WP_130567000.1">
    <property type="nucleotide sequence ID" value="NZ_SHLY01000004.1"/>
</dbReference>
<dbReference type="SUPFAM" id="SSF109604">
    <property type="entry name" value="HD-domain/PDEase-like"/>
    <property type="match status" value="1"/>
</dbReference>
<evidence type="ECO:0000313" key="5">
    <source>
        <dbReference type="Proteomes" id="UP000292544"/>
    </source>
</evidence>
<dbReference type="PROSITE" id="PS50110">
    <property type="entry name" value="RESPONSE_REGULATORY"/>
    <property type="match status" value="1"/>
</dbReference>
<dbReference type="PANTHER" id="PTHR33525">
    <property type="match status" value="1"/>
</dbReference>
<keyword evidence="5" id="KW-1185">Reference proteome</keyword>
<evidence type="ECO:0000259" key="3">
    <source>
        <dbReference type="PROSITE" id="PS51833"/>
    </source>
</evidence>
<evidence type="ECO:0000259" key="2">
    <source>
        <dbReference type="PROSITE" id="PS50110"/>
    </source>
</evidence>
<reference evidence="5" key="1">
    <citation type="submission" date="2019-02" db="EMBL/GenBank/DDBJ databases">
        <title>Draft genome sequence of Muricauda sp. 176CP4-71.</title>
        <authorList>
            <person name="Park J.-S."/>
        </authorList>
    </citation>
    <scope>NUCLEOTIDE SEQUENCE [LARGE SCALE GENOMIC DNA]</scope>
    <source>
        <strain evidence="5">176GS2-150</strain>
    </source>
</reference>
<dbReference type="Gene3D" id="1.10.3210.10">
    <property type="entry name" value="Hypothetical protein af1432"/>
    <property type="match status" value="1"/>
</dbReference>
<dbReference type="SUPFAM" id="SSF52172">
    <property type="entry name" value="CheY-like"/>
    <property type="match status" value="1"/>
</dbReference>
<protein>
    <submittedName>
        <fullName evidence="4">Response regulator</fullName>
    </submittedName>
</protein>
<name>A0ABY1WND5_9GAMM</name>
<dbReference type="PANTHER" id="PTHR33525:SF4">
    <property type="entry name" value="CYCLIC DI-GMP PHOSPHODIESTERASE CDGJ"/>
    <property type="match status" value="1"/>
</dbReference>
<dbReference type="InterPro" id="IPR013976">
    <property type="entry name" value="HDOD"/>
</dbReference>
<comment type="caution">
    <text evidence="4">The sequence shown here is derived from an EMBL/GenBank/DDBJ whole genome shotgun (WGS) entry which is preliminary data.</text>
</comment>
<organism evidence="4 5">
    <name type="scientific">Corallincola spongiicola</name>
    <dbReference type="NCBI Taxonomy" id="2520508"/>
    <lineage>
        <taxon>Bacteria</taxon>
        <taxon>Pseudomonadati</taxon>
        <taxon>Pseudomonadota</taxon>
        <taxon>Gammaproteobacteria</taxon>
        <taxon>Alteromonadales</taxon>
        <taxon>Psychromonadaceae</taxon>
        <taxon>Corallincola</taxon>
    </lineage>
</organism>
<dbReference type="Pfam" id="PF08668">
    <property type="entry name" value="HDOD"/>
    <property type="match status" value="1"/>
</dbReference>
<dbReference type="Proteomes" id="UP000292544">
    <property type="component" value="Unassembled WGS sequence"/>
</dbReference>
<proteinExistence type="predicted"/>
<evidence type="ECO:0000313" key="4">
    <source>
        <dbReference type="EMBL" id="TAA44987.1"/>
    </source>
</evidence>
<dbReference type="Gene3D" id="3.40.50.2300">
    <property type="match status" value="1"/>
</dbReference>
<dbReference type="InterPro" id="IPR052340">
    <property type="entry name" value="RNase_Y/CdgJ"/>
</dbReference>